<feature type="region of interest" description="Disordered" evidence="1">
    <location>
        <begin position="130"/>
        <end position="161"/>
    </location>
</feature>
<organism evidence="2 3">
    <name type="scientific">Bordetella bronchialis</name>
    <dbReference type="NCBI Taxonomy" id="463025"/>
    <lineage>
        <taxon>Bacteria</taxon>
        <taxon>Pseudomonadati</taxon>
        <taxon>Pseudomonadota</taxon>
        <taxon>Betaproteobacteria</taxon>
        <taxon>Burkholderiales</taxon>
        <taxon>Alcaligenaceae</taxon>
        <taxon>Bordetella</taxon>
    </lineage>
</organism>
<evidence type="ECO:0000313" key="3">
    <source>
        <dbReference type="Proteomes" id="UP000092213"/>
    </source>
</evidence>
<accession>A0A193FXX9</accession>
<feature type="compositionally biased region" description="Basic and acidic residues" evidence="1">
    <location>
        <begin position="11"/>
        <end position="20"/>
    </location>
</feature>
<feature type="compositionally biased region" description="Basic residues" evidence="1">
    <location>
        <begin position="1"/>
        <end position="10"/>
    </location>
</feature>
<evidence type="ECO:0008006" key="4">
    <source>
        <dbReference type="Google" id="ProtNLM"/>
    </source>
</evidence>
<dbReference type="STRING" id="463025.BAU08_13490"/>
<dbReference type="Proteomes" id="UP000092213">
    <property type="component" value="Chromosome"/>
</dbReference>
<feature type="region of interest" description="Disordered" evidence="1">
    <location>
        <begin position="1"/>
        <end position="20"/>
    </location>
</feature>
<name>A0A193FXX9_9BORD</name>
<protein>
    <recommendedName>
        <fullName evidence="4">VOC domain-containing protein</fullName>
    </recommendedName>
</protein>
<proteinExistence type="predicted"/>
<sequence length="161" mass="17701">MDAPGRARRSKTADAGRIGKEYYPRTRTPDRIRRIWEETMAAARHLPAARAAVHSIDHFALAMPDVAAARRFFTAFGLDVRDRDGGLELYARGRHCWGRIVPGPRKALAYLLYNCHEADLPGLADQVRAAGGTRQEAPPGWCASGNSVRSTAGLPRPVLSR</sequence>
<dbReference type="Gene3D" id="3.10.180.10">
    <property type="entry name" value="2,3-Dihydroxybiphenyl 1,2-Dioxygenase, domain 1"/>
    <property type="match status" value="1"/>
</dbReference>
<reference evidence="2 3" key="1">
    <citation type="submission" date="2016-06" db="EMBL/GenBank/DDBJ databases">
        <title>Complete genome sequences of Bordetella bronchialis and Bordetella flabilis.</title>
        <authorList>
            <person name="LiPuma J.J."/>
            <person name="Spilker T."/>
        </authorList>
    </citation>
    <scope>NUCLEOTIDE SEQUENCE [LARGE SCALE GENOMIC DNA]</scope>
    <source>
        <strain evidence="2 3">AU17976</strain>
    </source>
</reference>
<gene>
    <name evidence="2" type="ORF">BAU08_13490</name>
</gene>
<evidence type="ECO:0000313" key="2">
    <source>
        <dbReference type="EMBL" id="ANN72218.1"/>
    </source>
</evidence>
<dbReference type="SUPFAM" id="SSF54593">
    <property type="entry name" value="Glyoxalase/Bleomycin resistance protein/Dihydroxybiphenyl dioxygenase"/>
    <property type="match status" value="1"/>
</dbReference>
<dbReference type="EMBL" id="CP016171">
    <property type="protein sequence ID" value="ANN72218.1"/>
    <property type="molecule type" value="Genomic_DNA"/>
</dbReference>
<evidence type="ECO:0000256" key="1">
    <source>
        <dbReference type="SAM" id="MobiDB-lite"/>
    </source>
</evidence>
<dbReference type="InterPro" id="IPR029068">
    <property type="entry name" value="Glyas_Bleomycin-R_OHBP_Dase"/>
</dbReference>
<dbReference type="AlphaFoldDB" id="A0A193FXX9"/>